<keyword evidence="2" id="KW-1185">Reference proteome</keyword>
<proteinExistence type="predicted"/>
<dbReference type="EMBL" id="JBHSFE010000005">
    <property type="protein sequence ID" value="MFC4607167.1"/>
    <property type="molecule type" value="Genomic_DNA"/>
</dbReference>
<dbReference type="RefSeq" id="WP_381191951.1">
    <property type="nucleotide sequence ID" value="NZ_JBHSFE010000005.1"/>
</dbReference>
<reference evidence="2" key="1">
    <citation type="journal article" date="2019" name="Int. J. Syst. Evol. Microbiol.">
        <title>The Global Catalogue of Microorganisms (GCM) 10K type strain sequencing project: providing services to taxonomists for standard genome sequencing and annotation.</title>
        <authorList>
            <consortium name="The Broad Institute Genomics Platform"/>
            <consortium name="The Broad Institute Genome Sequencing Center for Infectious Disease"/>
            <person name="Wu L."/>
            <person name="Ma J."/>
        </authorList>
    </citation>
    <scope>NUCLEOTIDE SEQUENCE [LARGE SCALE GENOMIC DNA]</scope>
    <source>
        <strain evidence="2">CGMCC 4.7139</strain>
    </source>
</reference>
<comment type="caution">
    <text evidence="1">The sequence shown here is derived from an EMBL/GenBank/DDBJ whole genome shotgun (WGS) entry which is preliminary data.</text>
</comment>
<keyword evidence="1" id="KW-0808">Transferase</keyword>
<gene>
    <name evidence="1" type="ORF">ACFO9E_04940</name>
</gene>
<evidence type="ECO:0000313" key="2">
    <source>
        <dbReference type="Proteomes" id="UP001595993"/>
    </source>
</evidence>
<protein>
    <submittedName>
        <fullName evidence="1">Methyltransferase domain-containing protein</fullName>
    </submittedName>
</protein>
<keyword evidence="1" id="KW-0489">Methyltransferase</keyword>
<sequence>MTAPAWQADPYTDALRSGRGPLFLRRPDGWLLPLEVERWCAAPDAADLTVLERCRGTVLDIGCGPGRLVAALAALGRPTLGIDVSPEAVARTVRTGGSALHRSVFDPLPREGSWGTALLIDGNIGIGGDPRALLARVTQLVADDGVLLAETSPLDVDERVQVRVFDGGSAQGSAFPWARVGTPALLDYARSAGWATDEADQWMVAGRTFVALRRA</sequence>
<name>A0ABV9FZD5_9ACTN</name>
<dbReference type="Gene3D" id="3.40.50.150">
    <property type="entry name" value="Vaccinia Virus protein VP39"/>
    <property type="match status" value="1"/>
</dbReference>
<dbReference type="Proteomes" id="UP001595993">
    <property type="component" value="Unassembled WGS sequence"/>
</dbReference>
<dbReference type="GO" id="GO:0032259">
    <property type="term" value="P:methylation"/>
    <property type="evidence" value="ECO:0007669"/>
    <property type="project" value="UniProtKB-KW"/>
</dbReference>
<dbReference type="InterPro" id="IPR029063">
    <property type="entry name" value="SAM-dependent_MTases_sf"/>
</dbReference>
<evidence type="ECO:0000313" key="1">
    <source>
        <dbReference type="EMBL" id="MFC4607167.1"/>
    </source>
</evidence>
<dbReference type="SUPFAM" id="SSF53335">
    <property type="entry name" value="S-adenosyl-L-methionine-dependent methyltransferases"/>
    <property type="match status" value="1"/>
</dbReference>
<accession>A0ABV9FZD5</accession>
<dbReference type="Pfam" id="PF13489">
    <property type="entry name" value="Methyltransf_23"/>
    <property type="match status" value="1"/>
</dbReference>
<dbReference type="CDD" id="cd02440">
    <property type="entry name" value="AdoMet_MTases"/>
    <property type="match status" value="1"/>
</dbReference>
<organism evidence="1 2">
    <name type="scientific">Streptomyces maoxianensis</name>
    <dbReference type="NCBI Taxonomy" id="1459942"/>
    <lineage>
        <taxon>Bacteria</taxon>
        <taxon>Bacillati</taxon>
        <taxon>Actinomycetota</taxon>
        <taxon>Actinomycetes</taxon>
        <taxon>Kitasatosporales</taxon>
        <taxon>Streptomycetaceae</taxon>
        <taxon>Streptomyces</taxon>
    </lineage>
</organism>
<dbReference type="GO" id="GO:0008168">
    <property type="term" value="F:methyltransferase activity"/>
    <property type="evidence" value="ECO:0007669"/>
    <property type="project" value="UniProtKB-KW"/>
</dbReference>